<dbReference type="Proteomes" id="UP001520878">
    <property type="component" value="Unassembled WGS sequence"/>
</dbReference>
<evidence type="ECO:0000256" key="1">
    <source>
        <dbReference type="ARBA" id="ARBA00001946"/>
    </source>
</evidence>
<organism evidence="4 5">
    <name type="scientific">Fluctibacter halophilus</name>
    <dbReference type="NCBI Taxonomy" id="226011"/>
    <lineage>
        <taxon>Bacteria</taxon>
        <taxon>Pseudomonadati</taxon>
        <taxon>Pseudomonadota</taxon>
        <taxon>Gammaproteobacteria</taxon>
        <taxon>Alteromonadales</taxon>
        <taxon>Alteromonadaceae</taxon>
        <taxon>Fluctibacter</taxon>
    </lineage>
</organism>
<dbReference type="EMBL" id="JAJEWP010000001">
    <property type="protein sequence ID" value="MCC2615125.1"/>
    <property type="molecule type" value="Genomic_DNA"/>
</dbReference>
<evidence type="ECO:0000256" key="3">
    <source>
        <dbReference type="ARBA" id="ARBA00022842"/>
    </source>
</evidence>
<dbReference type="NCBIfam" id="TIGR01662">
    <property type="entry name" value="HAD-SF-IIIA"/>
    <property type="match status" value="1"/>
</dbReference>
<protein>
    <submittedName>
        <fullName evidence="4">HAD family hydrolase</fullName>
    </submittedName>
</protein>
<dbReference type="SFLD" id="SFLDG01129">
    <property type="entry name" value="C1.5:_HAD__Beta-PGM__Phosphata"/>
    <property type="match status" value="1"/>
</dbReference>
<dbReference type="PRINTS" id="PR00413">
    <property type="entry name" value="HADHALOGNASE"/>
</dbReference>
<keyword evidence="3" id="KW-0460">Magnesium</keyword>
<dbReference type="InterPro" id="IPR023214">
    <property type="entry name" value="HAD_sf"/>
</dbReference>
<dbReference type="NCBIfam" id="TIGR01549">
    <property type="entry name" value="HAD-SF-IA-v1"/>
    <property type="match status" value="1"/>
</dbReference>
<reference evidence="4 5" key="1">
    <citation type="submission" date="2021-10" db="EMBL/GenBank/DDBJ databases">
        <title>Draft genome of Aestuariibacter halophilus JC2043.</title>
        <authorList>
            <person name="Emsley S.A."/>
            <person name="Pfannmuller K.M."/>
            <person name="Ushijima B."/>
            <person name="Saw J.H."/>
            <person name="Videau P."/>
        </authorList>
    </citation>
    <scope>NUCLEOTIDE SEQUENCE [LARGE SCALE GENOMIC DNA]</scope>
    <source>
        <strain evidence="4 5">JC2043</strain>
    </source>
</reference>
<dbReference type="RefSeq" id="WP_229157036.1">
    <property type="nucleotide sequence ID" value="NZ_JAJEWP010000001.1"/>
</dbReference>
<comment type="cofactor">
    <cofactor evidence="1">
        <name>Mg(2+)</name>
        <dbReference type="ChEBI" id="CHEBI:18420"/>
    </cofactor>
</comment>
<dbReference type="SUPFAM" id="SSF56784">
    <property type="entry name" value="HAD-like"/>
    <property type="match status" value="1"/>
</dbReference>
<comment type="caution">
    <text evidence="4">The sequence shown here is derived from an EMBL/GenBank/DDBJ whole genome shotgun (WGS) entry which is preliminary data.</text>
</comment>
<dbReference type="PANTHER" id="PTHR46470">
    <property type="entry name" value="N-ACYLNEURAMINATE-9-PHOSPHATASE"/>
    <property type="match status" value="1"/>
</dbReference>
<dbReference type="InterPro" id="IPR006439">
    <property type="entry name" value="HAD-SF_hydro_IA"/>
</dbReference>
<evidence type="ECO:0000256" key="2">
    <source>
        <dbReference type="ARBA" id="ARBA00022801"/>
    </source>
</evidence>
<evidence type="ECO:0000313" key="4">
    <source>
        <dbReference type="EMBL" id="MCC2615125.1"/>
    </source>
</evidence>
<sequence>MTLSAVVFDLDNSLYPETDYLLGVLRYFGQQYDIDVAPALAAYRPDMRNPGSDILGHLLTLAGCMTPQNHQRLFSLYTSAPLTLALYPQAEPLLKALRSQGVKLGVLTNGIVAVQRNKVASLGLDAWVDGVCYARELGAEKEKPHPEAFSRCCAMLGVPAEQALMVGDDWNNDIQGAQAVGMQTFWLEHDNGRSLAEMKMWLNQHA</sequence>
<dbReference type="InterPro" id="IPR006549">
    <property type="entry name" value="HAD-SF_hydro_IIIA"/>
</dbReference>
<dbReference type="GO" id="GO:0016787">
    <property type="term" value="F:hydrolase activity"/>
    <property type="evidence" value="ECO:0007669"/>
    <property type="project" value="UniProtKB-KW"/>
</dbReference>
<dbReference type="InterPro" id="IPR036412">
    <property type="entry name" value="HAD-like_sf"/>
</dbReference>
<dbReference type="Gene3D" id="1.10.150.520">
    <property type="match status" value="1"/>
</dbReference>
<name>A0ABS8G3H3_9ALTE</name>
<dbReference type="SFLD" id="SFLDS00003">
    <property type="entry name" value="Haloacid_Dehalogenase"/>
    <property type="match status" value="1"/>
</dbReference>
<gene>
    <name evidence="4" type="ORF">LJ739_02565</name>
</gene>
<evidence type="ECO:0000313" key="5">
    <source>
        <dbReference type="Proteomes" id="UP001520878"/>
    </source>
</evidence>
<dbReference type="NCBIfam" id="TIGR01509">
    <property type="entry name" value="HAD-SF-IA-v3"/>
    <property type="match status" value="1"/>
</dbReference>
<dbReference type="Gene3D" id="3.40.50.1000">
    <property type="entry name" value="HAD superfamily/HAD-like"/>
    <property type="match status" value="1"/>
</dbReference>
<dbReference type="InterPro" id="IPR051400">
    <property type="entry name" value="HAD-like_hydrolase"/>
</dbReference>
<dbReference type="Pfam" id="PF00702">
    <property type="entry name" value="Hydrolase"/>
    <property type="match status" value="1"/>
</dbReference>
<accession>A0ABS8G3H3</accession>
<proteinExistence type="predicted"/>
<keyword evidence="5" id="KW-1185">Reference proteome</keyword>
<keyword evidence="2 4" id="KW-0378">Hydrolase</keyword>
<dbReference type="PANTHER" id="PTHR46470:SF3">
    <property type="entry name" value="N-ACYLNEURAMINATE-9-PHOSPHATASE"/>
    <property type="match status" value="1"/>
</dbReference>